<dbReference type="PROSITE" id="PS50822">
    <property type="entry name" value="PIWI"/>
    <property type="match status" value="1"/>
</dbReference>
<proteinExistence type="predicted"/>
<keyword evidence="3" id="KW-1185">Reference proteome</keyword>
<evidence type="ECO:0000313" key="3">
    <source>
        <dbReference type="Proteomes" id="UP001434883"/>
    </source>
</evidence>
<organism evidence="2 3">
    <name type="scientific">Xenoophorus captivus</name>
    <dbReference type="NCBI Taxonomy" id="1517983"/>
    <lineage>
        <taxon>Eukaryota</taxon>
        <taxon>Metazoa</taxon>
        <taxon>Chordata</taxon>
        <taxon>Craniata</taxon>
        <taxon>Vertebrata</taxon>
        <taxon>Euteleostomi</taxon>
        <taxon>Actinopterygii</taxon>
        <taxon>Neopterygii</taxon>
        <taxon>Teleostei</taxon>
        <taxon>Neoteleostei</taxon>
        <taxon>Acanthomorphata</taxon>
        <taxon>Ovalentaria</taxon>
        <taxon>Atherinomorphae</taxon>
        <taxon>Cyprinodontiformes</taxon>
        <taxon>Goodeidae</taxon>
        <taxon>Xenoophorus</taxon>
    </lineage>
</organism>
<protein>
    <recommendedName>
        <fullName evidence="1">Piwi domain-containing protein</fullName>
    </recommendedName>
</protein>
<dbReference type="Proteomes" id="UP001434883">
    <property type="component" value="Unassembled WGS sequence"/>
</dbReference>
<gene>
    <name evidence="2" type="ORF">XENOCAPTIV_022016</name>
</gene>
<evidence type="ECO:0000313" key="2">
    <source>
        <dbReference type="EMBL" id="MEQ2194050.1"/>
    </source>
</evidence>
<dbReference type="InterPro" id="IPR003165">
    <property type="entry name" value="Piwi"/>
</dbReference>
<comment type="caution">
    <text evidence="2">The sequence shown here is derived from an EMBL/GenBank/DDBJ whole genome shotgun (WGS) entry which is preliminary data.</text>
</comment>
<name>A0ABV0QE10_9TELE</name>
<dbReference type="SUPFAM" id="SSF53098">
    <property type="entry name" value="Ribonuclease H-like"/>
    <property type="match status" value="1"/>
</dbReference>
<dbReference type="Gene3D" id="3.30.420.10">
    <property type="entry name" value="Ribonuclease H-like superfamily/Ribonuclease H"/>
    <property type="match status" value="1"/>
</dbReference>
<accession>A0ABV0QE10</accession>
<dbReference type="InterPro" id="IPR036397">
    <property type="entry name" value="RNaseH_sf"/>
</dbReference>
<reference evidence="2 3" key="1">
    <citation type="submission" date="2021-06" db="EMBL/GenBank/DDBJ databases">
        <authorList>
            <person name="Palmer J.M."/>
        </authorList>
    </citation>
    <scope>NUCLEOTIDE SEQUENCE [LARGE SCALE GENOMIC DNA]</scope>
    <source>
        <strain evidence="2 3">XC_2019</strain>
        <tissue evidence="2">Muscle</tissue>
    </source>
</reference>
<sequence>MCGGPHLKPTSGAHDRSDEDCTADGLQNWRRAVECGDPCALKDYLKFNKCLPSRIIVYRDGVGDGQLHSIVNYEVTQMMDSIKSMGLDYE</sequence>
<feature type="domain" description="Piwi" evidence="1">
    <location>
        <begin position="52"/>
        <end position="90"/>
    </location>
</feature>
<dbReference type="EMBL" id="JAHRIN010008889">
    <property type="protein sequence ID" value="MEQ2194050.1"/>
    <property type="molecule type" value="Genomic_DNA"/>
</dbReference>
<dbReference type="Pfam" id="PF02171">
    <property type="entry name" value="Piwi"/>
    <property type="match status" value="1"/>
</dbReference>
<evidence type="ECO:0000259" key="1">
    <source>
        <dbReference type="PROSITE" id="PS50822"/>
    </source>
</evidence>
<dbReference type="InterPro" id="IPR012337">
    <property type="entry name" value="RNaseH-like_sf"/>
</dbReference>